<dbReference type="NCBIfam" id="NF004123">
    <property type="entry name" value="PRK05610.1"/>
    <property type="match status" value="1"/>
</dbReference>
<dbReference type="GO" id="GO:0006412">
    <property type="term" value="P:translation"/>
    <property type="evidence" value="ECO:0007669"/>
    <property type="project" value="InterPro"/>
</dbReference>
<dbReference type="PANTHER" id="PTHR10744:SF1">
    <property type="entry name" value="SMALL RIBOSOMAL SUBUNIT PROTEIN US17M"/>
    <property type="match status" value="1"/>
</dbReference>
<protein>
    <recommendedName>
        <fullName evidence="5">30S ribosomal protein S17, chloroplastic</fullName>
    </recommendedName>
</protein>
<dbReference type="PANTHER" id="PTHR10744">
    <property type="entry name" value="40S RIBOSOMAL PROTEIN S11 FAMILY MEMBER"/>
    <property type="match status" value="1"/>
</dbReference>
<accession>A0A7S2UA65</accession>
<dbReference type="GO" id="GO:1990904">
    <property type="term" value="C:ribonucleoprotein complex"/>
    <property type="evidence" value="ECO:0007669"/>
    <property type="project" value="UniProtKB-KW"/>
</dbReference>
<keyword evidence="3" id="KW-0687">Ribonucleoprotein</keyword>
<proteinExistence type="inferred from homology"/>
<dbReference type="Gene3D" id="2.40.50.140">
    <property type="entry name" value="Nucleic acid-binding proteins"/>
    <property type="match status" value="1"/>
</dbReference>
<dbReference type="Pfam" id="PF00366">
    <property type="entry name" value="Ribosomal_S17"/>
    <property type="match status" value="1"/>
</dbReference>
<dbReference type="EMBL" id="HBHQ01005411">
    <property type="protein sequence ID" value="CAD9811791.1"/>
    <property type="molecule type" value="Transcribed_RNA"/>
</dbReference>
<dbReference type="AlphaFoldDB" id="A0A7S2UA65"/>
<evidence type="ECO:0000256" key="3">
    <source>
        <dbReference type="ARBA" id="ARBA00023274"/>
    </source>
</evidence>
<name>A0A7S2UA65_9STRA</name>
<dbReference type="GO" id="GO:0003735">
    <property type="term" value="F:structural constituent of ribosome"/>
    <property type="evidence" value="ECO:0007669"/>
    <property type="project" value="InterPro"/>
</dbReference>
<dbReference type="GO" id="GO:0005739">
    <property type="term" value="C:mitochondrion"/>
    <property type="evidence" value="ECO:0007669"/>
    <property type="project" value="TreeGrafter"/>
</dbReference>
<dbReference type="InterPro" id="IPR012340">
    <property type="entry name" value="NA-bd_OB-fold"/>
</dbReference>
<reference evidence="4" key="1">
    <citation type="submission" date="2021-01" db="EMBL/GenBank/DDBJ databases">
        <authorList>
            <person name="Corre E."/>
            <person name="Pelletier E."/>
            <person name="Niang G."/>
            <person name="Scheremetjew M."/>
            <person name="Finn R."/>
            <person name="Kale V."/>
            <person name="Holt S."/>
            <person name="Cochrane G."/>
            <person name="Meng A."/>
            <person name="Brown T."/>
            <person name="Cohen L."/>
        </authorList>
    </citation>
    <scope>NUCLEOTIDE SEQUENCE</scope>
    <source>
        <strain evidence="4">CCMP2084</strain>
    </source>
</reference>
<sequence>MATSIAARHATASLLKSSFMRQAVVKAGVSSLSTTATFTGSPAYSLAASHLQPDSTSFHVSKRLVSTDTGKTGGDSSEFIMDWEYDGGEVANVPASLLGEVKNMSNDELMNTSTIPGWELVHSPPRKFPRGALVGTVVSDKMEKTVNVAVDRYRIVPKYRKRMRYTRKFMAHDEEELCSMGDLVMITPCQRISRRKHFIIREIIRPKGQL</sequence>
<gene>
    <name evidence="4" type="ORF">ASEP1449_LOCUS3616</name>
</gene>
<evidence type="ECO:0008006" key="5">
    <source>
        <dbReference type="Google" id="ProtNLM"/>
    </source>
</evidence>
<evidence type="ECO:0000256" key="1">
    <source>
        <dbReference type="ARBA" id="ARBA00010254"/>
    </source>
</evidence>
<evidence type="ECO:0000313" key="4">
    <source>
        <dbReference type="EMBL" id="CAD9811791.1"/>
    </source>
</evidence>
<comment type="similarity">
    <text evidence="1">Belongs to the universal ribosomal protein uS17 family.</text>
</comment>
<dbReference type="SUPFAM" id="SSF50249">
    <property type="entry name" value="Nucleic acid-binding proteins"/>
    <property type="match status" value="1"/>
</dbReference>
<dbReference type="InterPro" id="IPR000266">
    <property type="entry name" value="Ribosomal_uS17"/>
</dbReference>
<dbReference type="GO" id="GO:0005840">
    <property type="term" value="C:ribosome"/>
    <property type="evidence" value="ECO:0007669"/>
    <property type="project" value="UniProtKB-KW"/>
</dbReference>
<dbReference type="CDD" id="cd00364">
    <property type="entry name" value="Ribosomal_uS17"/>
    <property type="match status" value="1"/>
</dbReference>
<organism evidence="4">
    <name type="scientific">Attheya septentrionalis</name>
    <dbReference type="NCBI Taxonomy" id="420275"/>
    <lineage>
        <taxon>Eukaryota</taxon>
        <taxon>Sar</taxon>
        <taxon>Stramenopiles</taxon>
        <taxon>Ochrophyta</taxon>
        <taxon>Bacillariophyta</taxon>
        <taxon>Coscinodiscophyceae</taxon>
        <taxon>Chaetocerotophycidae</taxon>
        <taxon>Chaetocerotales</taxon>
        <taxon>Attheyaceae</taxon>
        <taxon>Attheya</taxon>
    </lineage>
</organism>
<keyword evidence="2" id="KW-0689">Ribosomal protein</keyword>
<evidence type="ECO:0000256" key="2">
    <source>
        <dbReference type="ARBA" id="ARBA00022980"/>
    </source>
</evidence>